<sequence>MKRLMTGISQDDQTSYRRLKENIEVILFLKIKKDLSEMLRIYEATRTINIGFQHETNAKYLAMRTQSELIM</sequence>
<name>A0A2N0PA07_9GLOM</name>
<gene>
    <name evidence="1" type="ORF">RhiirA5_503303</name>
</gene>
<dbReference type="AlphaFoldDB" id="A0A2N0PA07"/>
<comment type="caution">
    <text evidence="1">The sequence shown here is derived from an EMBL/GenBank/DDBJ whole genome shotgun (WGS) entry which is preliminary data.</text>
</comment>
<reference evidence="1 2" key="1">
    <citation type="submission" date="2016-04" db="EMBL/GenBank/DDBJ databases">
        <title>Genome analyses suggest a sexual origin of heterokaryosis in a supposedly ancient asexual fungus.</title>
        <authorList>
            <person name="Ropars J."/>
            <person name="Sedzielewska K."/>
            <person name="Noel J."/>
            <person name="Charron P."/>
            <person name="Farinelli L."/>
            <person name="Marton T."/>
            <person name="Kruger M."/>
            <person name="Pelin A."/>
            <person name="Brachmann A."/>
            <person name="Corradi N."/>
        </authorList>
    </citation>
    <scope>NUCLEOTIDE SEQUENCE [LARGE SCALE GENOMIC DNA]</scope>
    <source>
        <strain evidence="1 2">A5</strain>
    </source>
</reference>
<dbReference type="Proteomes" id="UP000232722">
    <property type="component" value="Unassembled WGS sequence"/>
</dbReference>
<organism evidence="1 2">
    <name type="scientific">Rhizophagus irregularis</name>
    <dbReference type="NCBI Taxonomy" id="588596"/>
    <lineage>
        <taxon>Eukaryota</taxon>
        <taxon>Fungi</taxon>
        <taxon>Fungi incertae sedis</taxon>
        <taxon>Mucoromycota</taxon>
        <taxon>Glomeromycotina</taxon>
        <taxon>Glomeromycetes</taxon>
        <taxon>Glomerales</taxon>
        <taxon>Glomeraceae</taxon>
        <taxon>Rhizophagus</taxon>
    </lineage>
</organism>
<reference evidence="1 2" key="2">
    <citation type="submission" date="2017-09" db="EMBL/GenBank/DDBJ databases">
        <title>Extensive intraspecific genome diversity in a model arbuscular mycorrhizal fungus.</title>
        <authorList>
            <person name="Chen E.C."/>
            <person name="Morin E."/>
            <person name="Beaudet D."/>
            <person name="Noel J."/>
            <person name="Ndikumana S."/>
            <person name="Charron P."/>
            <person name="St-Onge C."/>
            <person name="Giorgi J."/>
            <person name="Grigoriev I.V."/>
            <person name="Roux C."/>
            <person name="Martin F.M."/>
            <person name="Corradi N."/>
        </authorList>
    </citation>
    <scope>NUCLEOTIDE SEQUENCE [LARGE SCALE GENOMIC DNA]</scope>
    <source>
        <strain evidence="1 2">A5</strain>
    </source>
</reference>
<protein>
    <submittedName>
        <fullName evidence="1">Uncharacterized protein</fullName>
    </submittedName>
</protein>
<evidence type="ECO:0000313" key="2">
    <source>
        <dbReference type="Proteomes" id="UP000232722"/>
    </source>
</evidence>
<accession>A0A2N0PA07</accession>
<dbReference type="EMBL" id="LLXJ01001150">
    <property type="protein sequence ID" value="PKC03652.1"/>
    <property type="molecule type" value="Genomic_DNA"/>
</dbReference>
<evidence type="ECO:0000313" key="1">
    <source>
        <dbReference type="EMBL" id="PKC03652.1"/>
    </source>
</evidence>
<dbReference type="VEuPathDB" id="FungiDB:RhiirFUN_025712"/>
<proteinExistence type="predicted"/>